<name>A0A397VH93_9GLOM</name>
<dbReference type="AlphaFoldDB" id="A0A397VH93"/>
<organism evidence="1 2">
    <name type="scientific">Gigaspora rosea</name>
    <dbReference type="NCBI Taxonomy" id="44941"/>
    <lineage>
        <taxon>Eukaryota</taxon>
        <taxon>Fungi</taxon>
        <taxon>Fungi incertae sedis</taxon>
        <taxon>Mucoromycota</taxon>
        <taxon>Glomeromycotina</taxon>
        <taxon>Glomeromycetes</taxon>
        <taxon>Diversisporales</taxon>
        <taxon>Gigasporaceae</taxon>
        <taxon>Gigaspora</taxon>
    </lineage>
</organism>
<dbReference type="EMBL" id="QKWP01000366">
    <property type="protein sequence ID" value="RIB21342.1"/>
    <property type="molecule type" value="Genomic_DNA"/>
</dbReference>
<protein>
    <submittedName>
        <fullName evidence="1">Uncharacterized protein</fullName>
    </submittedName>
</protein>
<gene>
    <name evidence="1" type="ORF">C2G38_2176880</name>
</gene>
<comment type="caution">
    <text evidence="1">The sequence shown here is derived from an EMBL/GenBank/DDBJ whole genome shotgun (WGS) entry which is preliminary data.</text>
</comment>
<accession>A0A397VH93</accession>
<reference evidence="1 2" key="1">
    <citation type="submission" date="2018-06" db="EMBL/GenBank/DDBJ databases">
        <title>Comparative genomics reveals the genomic features of Rhizophagus irregularis, R. cerebriforme, R. diaphanum and Gigaspora rosea, and their symbiotic lifestyle signature.</title>
        <authorList>
            <person name="Morin E."/>
            <person name="San Clemente H."/>
            <person name="Chen E.C.H."/>
            <person name="De La Providencia I."/>
            <person name="Hainaut M."/>
            <person name="Kuo A."/>
            <person name="Kohler A."/>
            <person name="Murat C."/>
            <person name="Tang N."/>
            <person name="Roy S."/>
            <person name="Loubradou J."/>
            <person name="Henrissat B."/>
            <person name="Grigoriev I.V."/>
            <person name="Corradi N."/>
            <person name="Roux C."/>
            <person name="Martin F.M."/>
        </authorList>
    </citation>
    <scope>NUCLEOTIDE SEQUENCE [LARGE SCALE GENOMIC DNA]</scope>
    <source>
        <strain evidence="1 2">DAOM 194757</strain>
    </source>
</reference>
<evidence type="ECO:0000313" key="2">
    <source>
        <dbReference type="Proteomes" id="UP000266673"/>
    </source>
</evidence>
<evidence type="ECO:0000313" key="1">
    <source>
        <dbReference type="EMBL" id="RIB21342.1"/>
    </source>
</evidence>
<keyword evidence="2" id="KW-1185">Reference proteome</keyword>
<dbReference type="Proteomes" id="UP000266673">
    <property type="component" value="Unassembled WGS sequence"/>
</dbReference>
<sequence>MSNLEYSAYYKKLQGYLISNYFDLIKLLTIYSYMNNIEECKEECSIKGLQLLEFKNRIYIQY</sequence>
<proteinExistence type="predicted"/>